<gene>
    <name evidence="2" type="ORF">GordDuk1_87</name>
</gene>
<evidence type="ECO:0000313" key="2">
    <source>
        <dbReference type="EMBL" id="AKC03015.1"/>
    </source>
</evidence>
<feature type="compositionally biased region" description="Acidic residues" evidence="1">
    <location>
        <begin position="521"/>
        <end position="535"/>
    </location>
</feature>
<name>A0A0E3T880_9CAUD</name>
<dbReference type="RefSeq" id="YP_009222540.1">
    <property type="nucleotide sequence ID" value="NC_029060.1"/>
</dbReference>
<feature type="compositionally biased region" description="Acidic residues" evidence="1">
    <location>
        <begin position="409"/>
        <end position="421"/>
    </location>
</feature>
<evidence type="ECO:0000313" key="3">
    <source>
        <dbReference type="Proteomes" id="UP000033017"/>
    </source>
</evidence>
<dbReference type="GeneID" id="26794093"/>
<reference evidence="2 3" key="1">
    <citation type="journal article" date="2015" name="Sci. Rep.">
        <title>Bacteriophages of wastewater foaming-associated filamentous Gordonia reduce host levels in raw activated sludge.</title>
        <authorList>
            <person name="Liu M."/>
            <person name="Gill J.J."/>
            <person name="Young R."/>
            <person name="Summer E.J."/>
        </authorList>
    </citation>
    <scope>NUCLEOTIDE SEQUENCE [LARGE SCALE GENOMIC DNA]</scope>
</reference>
<accession>A0A0E3T880</accession>
<feature type="compositionally biased region" description="Acidic residues" evidence="1">
    <location>
        <begin position="430"/>
        <end position="456"/>
    </location>
</feature>
<sequence>MPYVNGQYVTKSQLNAEKAIKEFRRISTDLTRFANAAAKAAGVKRPNFQVVAGKNTATDGKKIYVRPPVSLARNTQHDYTICEIRDEKTGLMICEACEKWEEIYSGLYHEISHCVNGSFDKLAFNSVSGAENKFTDELKAAGVSADFISGLSIRFHGAAVRNTRSYDAMGAQEFVEAVYKTAVPMVLVVEDTRIDYIASVARPGLTEQRYFQGENVLNDGISLTDGTKVLWKNMPVAAQIQVGILFKTQGHDIEGRLNRRAVEIVDALDEMGMLYVPESLEETAMRAMILAAVICEMSQGEFFPHDDYTPPQPETPDTDNQDSQADQADQADNSDQADQADSSESGESAEQDSGDTDSGDSEQDSGTESADNPEQDSQDESYDNADSSDSDQDSQDNSDSEQDGNSGDSDQDSQDDSDSGDSESSNPEQDLGDSEQDSCDEDSGDSEQDSQDESADNADNTAEQGTGDISESGDGNHGEEDSDSDSEQDNAESVSQGDNSGMNAGNENSENAGQDAVSSDSDSEQDSDDDSDSETVEVSREDLEKALQQALGHAHAEKDDSNHDENSDQEFDMDAIDPKDMDRIARQSEDFDSISVDVNGVKTYSDQSGYGSSYIFDRDNPRHAINEDNVTSVMAGALLKAKRVFGDSKKDRYERNLKTGRVSSRSLSRFAYGDDRLFQKRHIAEGVDFDIIVGLDVSGSTSSMSQSNYGKTLLSDIKSAGFYIASLFHKTGVNFGMYAHTFNYDQHDDGYLQQMIECKALNKPWDDKAQQMLKDLRDSGGSLDGHNLEFYRKKLERSRANKKMIIYFTDGKIPEQNTDEEEALILREIENCKRLGISVLCVGMMTDSPKKFGFDTVLMKDSADMKFLLSEIEKRIL</sequence>
<feature type="region of interest" description="Disordered" evidence="1">
    <location>
        <begin position="302"/>
        <end position="575"/>
    </location>
</feature>
<feature type="compositionally biased region" description="Polar residues" evidence="1">
    <location>
        <begin position="494"/>
        <end position="512"/>
    </location>
</feature>
<feature type="compositionally biased region" description="Acidic residues" evidence="1">
    <location>
        <begin position="347"/>
        <end position="402"/>
    </location>
</feature>
<organism evidence="2 3">
    <name type="scientific">Gordonia phage GordDuk1</name>
    <dbReference type="NCBI Taxonomy" id="1622191"/>
    <lineage>
        <taxon>Viruses</taxon>
        <taxon>Duplodnaviria</taxon>
        <taxon>Heunggongvirae</taxon>
        <taxon>Uroviricota</taxon>
        <taxon>Caudoviricetes</taxon>
        <taxon>Gordtnkvirus</taxon>
        <taxon>Gordtnkvirus gordtnk2</taxon>
    </lineage>
</organism>
<dbReference type="SUPFAM" id="SSF53300">
    <property type="entry name" value="vWA-like"/>
    <property type="match status" value="1"/>
</dbReference>
<dbReference type="Proteomes" id="UP000033017">
    <property type="component" value="Segment"/>
</dbReference>
<dbReference type="InterPro" id="IPR036465">
    <property type="entry name" value="vWFA_dom_sf"/>
</dbReference>
<dbReference type="EMBL" id="KP790010">
    <property type="protein sequence ID" value="AKC03015.1"/>
    <property type="molecule type" value="Genomic_DNA"/>
</dbReference>
<proteinExistence type="predicted"/>
<evidence type="ECO:0000256" key="1">
    <source>
        <dbReference type="SAM" id="MobiDB-lite"/>
    </source>
</evidence>
<dbReference type="KEGG" id="vg:26794093"/>
<feature type="compositionally biased region" description="Basic and acidic residues" evidence="1">
    <location>
        <begin position="554"/>
        <end position="566"/>
    </location>
</feature>
<protein>
    <submittedName>
        <fullName evidence="2">von Willebrand factor domain protein</fullName>
    </submittedName>
</protein>
<feature type="compositionally biased region" description="Low complexity" evidence="1">
    <location>
        <begin position="321"/>
        <end position="343"/>
    </location>
</feature>
<feature type="compositionally biased region" description="Polar residues" evidence="1">
    <location>
        <begin position="457"/>
        <end position="469"/>
    </location>
</feature>
<feature type="compositionally biased region" description="Acidic residues" evidence="1">
    <location>
        <begin position="480"/>
        <end position="490"/>
    </location>
</feature>